<feature type="binding site" evidence="13">
    <location>
        <position position="186"/>
    </location>
    <ligand>
        <name>Zn(2+)</name>
        <dbReference type="ChEBI" id="CHEBI:29105"/>
        <label>2</label>
    </ligand>
</feature>
<feature type="repeat" description="CXXCXGXG motif" evidence="13">
    <location>
        <begin position="200"/>
        <end position="207"/>
    </location>
</feature>
<dbReference type="GO" id="GO:0008270">
    <property type="term" value="F:zinc ion binding"/>
    <property type="evidence" value="ECO:0007669"/>
    <property type="project" value="UniProtKB-UniRule"/>
</dbReference>
<keyword evidence="9 13" id="KW-0346">Stress response</keyword>
<comment type="similarity">
    <text evidence="11 13">Belongs to the DnaJ family.</text>
</comment>
<dbReference type="InterPro" id="IPR012724">
    <property type="entry name" value="DnaJ"/>
</dbReference>
<evidence type="ECO:0000259" key="15">
    <source>
        <dbReference type="PROSITE" id="PS50076"/>
    </source>
</evidence>
<dbReference type="CDD" id="cd10719">
    <property type="entry name" value="DnaJ_zf"/>
    <property type="match status" value="1"/>
</dbReference>
<comment type="subunit">
    <text evidence="2 13">Homodimer.</text>
</comment>
<dbReference type="GO" id="GO:0031072">
    <property type="term" value="F:heat shock protein binding"/>
    <property type="evidence" value="ECO:0007669"/>
    <property type="project" value="InterPro"/>
</dbReference>
<feature type="binding site" evidence="13">
    <location>
        <position position="200"/>
    </location>
    <ligand>
        <name>Zn(2+)</name>
        <dbReference type="ChEBI" id="CHEBI:29105"/>
        <label>1</label>
    </ligand>
</feature>
<comment type="caution">
    <text evidence="17">The sequence shown here is derived from an EMBL/GenBank/DDBJ whole genome shotgun (WGS) entry which is preliminary data.</text>
</comment>
<dbReference type="FunFam" id="1.10.287.110:FF:000031">
    <property type="entry name" value="Molecular chaperone DnaJ"/>
    <property type="match status" value="1"/>
</dbReference>
<dbReference type="PROSITE" id="PS50076">
    <property type="entry name" value="DNAJ_2"/>
    <property type="match status" value="1"/>
</dbReference>
<dbReference type="FunFam" id="2.10.230.10:FF:000002">
    <property type="entry name" value="Molecular chaperone DnaJ"/>
    <property type="match status" value="1"/>
</dbReference>
<dbReference type="PANTHER" id="PTHR43096:SF48">
    <property type="entry name" value="CHAPERONE PROTEIN DNAJ"/>
    <property type="match status" value="1"/>
</dbReference>
<dbReference type="InterPro" id="IPR001623">
    <property type="entry name" value="DnaJ_domain"/>
</dbReference>
<dbReference type="EMBL" id="AWGA01000015">
    <property type="protein sequence ID" value="TEA27852.1"/>
    <property type="molecule type" value="Genomic_DNA"/>
</dbReference>
<dbReference type="CDD" id="cd06257">
    <property type="entry name" value="DnaJ"/>
    <property type="match status" value="1"/>
</dbReference>
<evidence type="ECO:0000256" key="8">
    <source>
        <dbReference type="ARBA" id="ARBA00022833"/>
    </source>
</evidence>
<evidence type="ECO:0000256" key="7">
    <source>
        <dbReference type="ARBA" id="ARBA00022771"/>
    </source>
</evidence>
<dbReference type="InterPro" id="IPR001305">
    <property type="entry name" value="HSP_DnaJ_Cys-rich_dom"/>
</dbReference>
<dbReference type="Pfam" id="PF00226">
    <property type="entry name" value="DnaJ"/>
    <property type="match status" value="1"/>
</dbReference>
<comment type="subcellular location">
    <subcellularLocation>
        <location evidence="1 13">Cytoplasm</location>
    </subcellularLocation>
</comment>
<dbReference type="InterPro" id="IPR002939">
    <property type="entry name" value="DnaJ_C"/>
</dbReference>
<keyword evidence="4 13" id="KW-0235">DNA replication</keyword>
<name>A0AB94IEG0_9GAMM</name>
<dbReference type="InterPro" id="IPR018253">
    <property type="entry name" value="DnaJ_domain_CS"/>
</dbReference>
<dbReference type="FunFam" id="2.60.260.20:FF:000004">
    <property type="entry name" value="Molecular chaperone DnaJ"/>
    <property type="match status" value="1"/>
</dbReference>
<reference evidence="17 18" key="1">
    <citation type="journal article" date="2014" name="Appl. Environ. Microbiol.">
        <title>Genomic features of a bumble bee symbiont reflect its host environment.</title>
        <authorList>
            <person name="Martinson V.G."/>
            <person name="Magoc T."/>
            <person name="Koch H."/>
            <person name="Salzberg S.L."/>
            <person name="Moran N.A."/>
        </authorList>
    </citation>
    <scope>NUCLEOTIDE SEQUENCE [LARGE SCALE GENOMIC DNA]</scope>
    <source>
        <strain evidence="17 18">Bimp</strain>
    </source>
</reference>
<keyword evidence="6 13" id="KW-0677">Repeat</keyword>
<dbReference type="NCBIfam" id="NF008035">
    <property type="entry name" value="PRK10767.1"/>
    <property type="match status" value="1"/>
</dbReference>
<feature type="domain" description="CR-type" evidence="16">
    <location>
        <begin position="134"/>
        <end position="212"/>
    </location>
</feature>
<comment type="domain">
    <text evidence="13">The J domain is necessary and sufficient to stimulate DnaK ATPase activity. Zinc center 1 plays an important role in the autonomous, DnaK-independent chaperone activity of DnaJ. Zinc center 2 is essential for interaction with DnaK and for DnaJ activity.</text>
</comment>
<dbReference type="AlphaFoldDB" id="A0AB94IEG0"/>
<sequence>MAKKDYYEVLGVSRDANEREIKKAYKRLAMKYHPDKNQDDKANAEAKFKEIKEAYEVLSDAQKKAAYDQYGHAAFEQGAGSGGFGGFNNADFGDAFGDIFSEFFGGGGRRQQAAARGADLQYNLTLTLEEAAKGVAKEIRVPTLVECDVCHGLGSEKPSDVTTCATCHGSGVVQMRQGFFAVQQECPTCHGRGKIVKNPCKKCHGDGRIEKTKTLSVNIPAGVDTGSRIRLSGEGEAGENGAPAGDLYVQIQIRQHAIFERDGMNLHCEVPINIAMAALGGDVEVPTLDGRVSLTIPAGTQTSKVFRLRGKGIKSLRSSSMGDLFCHVVVETPVDLTARQKELLKELSDTLSSDKSQKHSPKAKNFFDKVKTFFG</sequence>
<dbReference type="CDD" id="cd10747">
    <property type="entry name" value="DnaJ_C"/>
    <property type="match status" value="1"/>
</dbReference>
<evidence type="ECO:0000256" key="13">
    <source>
        <dbReference type="HAMAP-Rule" id="MF_01152"/>
    </source>
</evidence>
<comment type="cofactor">
    <cofactor evidence="13">
        <name>Zn(2+)</name>
        <dbReference type="ChEBI" id="CHEBI:29105"/>
    </cofactor>
    <text evidence="13">Binds 2 Zn(2+) ions per monomer.</text>
</comment>
<feature type="repeat" description="CXXCXGXG motif" evidence="13">
    <location>
        <begin position="186"/>
        <end position="193"/>
    </location>
</feature>
<protein>
    <recommendedName>
        <fullName evidence="12 13">Chaperone protein DnaJ</fullName>
    </recommendedName>
</protein>
<evidence type="ECO:0000256" key="14">
    <source>
        <dbReference type="PROSITE-ProRule" id="PRU00546"/>
    </source>
</evidence>
<dbReference type="RefSeq" id="WP_024495463.1">
    <property type="nucleotide sequence ID" value="NZ_AWGA01000015.1"/>
</dbReference>
<comment type="function">
    <text evidence="13">Participates actively in the response to hyperosmotic and heat shock by preventing the aggregation of stress-denatured proteins and by disaggregating proteins, also in an autonomous, DnaK-independent fashion. Unfolded proteins bind initially to DnaJ; upon interaction with the DnaJ-bound protein, DnaK hydrolyzes its bound ATP, resulting in the formation of a stable complex. GrpE releases ADP from DnaK; ATP binding to DnaK triggers the release of the substrate protein, thus completing the reaction cycle. Several rounds of ATP-dependent interactions between DnaJ, DnaK and GrpE are required for fully efficient folding. Also involved, together with DnaK and GrpE, in the DNA replication of plasmids through activation of initiation proteins.</text>
</comment>
<feature type="domain" description="J" evidence="15">
    <location>
        <begin position="5"/>
        <end position="71"/>
    </location>
</feature>
<dbReference type="SUPFAM" id="SSF57938">
    <property type="entry name" value="DnaJ/Hsp40 cysteine-rich domain"/>
    <property type="match status" value="1"/>
</dbReference>
<keyword evidence="5 13" id="KW-0479">Metal-binding</keyword>
<dbReference type="PROSITE" id="PS51188">
    <property type="entry name" value="ZF_CR"/>
    <property type="match status" value="1"/>
</dbReference>
<feature type="repeat" description="CXXCXGXG motif" evidence="13">
    <location>
        <begin position="147"/>
        <end position="154"/>
    </location>
</feature>
<dbReference type="SUPFAM" id="SSF46565">
    <property type="entry name" value="Chaperone J-domain"/>
    <property type="match status" value="1"/>
</dbReference>
<keyword evidence="10 13" id="KW-0143">Chaperone</keyword>
<feature type="binding site" evidence="13">
    <location>
        <position position="167"/>
    </location>
    <ligand>
        <name>Zn(2+)</name>
        <dbReference type="ChEBI" id="CHEBI:29105"/>
        <label>2</label>
    </ligand>
</feature>
<evidence type="ECO:0000259" key="16">
    <source>
        <dbReference type="PROSITE" id="PS51188"/>
    </source>
</evidence>
<evidence type="ECO:0000256" key="9">
    <source>
        <dbReference type="ARBA" id="ARBA00023016"/>
    </source>
</evidence>
<dbReference type="Gene3D" id="1.10.287.110">
    <property type="entry name" value="DnaJ domain"/>
    <property type="match status" value="1"/>
</dbReference>
<dbReference type="HAMAP" id="MF_01152">
    <property type="entry name" value="DnaJ"/>
    <property type="match status" value="1"/>
</dbReference>
<feature type="binding site" evidence="13">
    <location>
        <position position="150"/>
    </location>
    <ligand>
        <name>Zn(2+)</name>
        <dbReference type="ChEBI" id="CHEBI:29105"/>
        <label>1</label>
    </ligand>
</feature>
<dbReference type="SUPFAM" id="SSF49493">
    <property type="entry name" value="HSP40/DnaJ peptide-binding domain"/>
    <property type="match status" value="2"/>
</dbReference>
<evidence type="ECO:0000256" key="3">
    <source>
        <dbReference type="ARBA" id="ARBA00022490"/>
    </source>
</evidence>
<feature type="binding site" evidence="13">
    <location>
        <position position="164"/>
    </location>
    <ligand>
        <name>Zn(2+)</name>
        <dbReference type="ChEBI" id="CHEBI:29105"/>
        <label>2</label>
    </ligand>
</feature>
<dbReference type="PROSITE" id="PS00636">
    <property type="entry name" value="DNAJ_1"/>
    <property type="match status" value="1"/>
</dbReference>
<evidence type="ECO:0000256" key="12">
    <source>
        <dbReference type="ARBA" id="ARBA00067609"/>
    </source>
</evidence>
<feature type="repeat" description="CXXCXGXG motif" evidence="13">
    <location>
        <begin position="164"/>
        <end position="171"/>
    </location>
</feature>
<dbReference type="PRINTS" id="PR00625">
    <property type="entry name" value="JDOMAIN"/>
</dbReference>
<dbReference type="InterPro" id="IPR036410">
    <property type="entry name" value="HSP_DnaJ_Cys-rich_dom_sf"/>
</dbReference>
<keyword evidence="8 13" id="KW-0862">Zinc</keyword>
<dbReference type="Pfam" id="PF01556">
    <property type="entry name" value="DnaJ_C"/>
    <property type="match status" value="1"/>
</dbReference>
<evidence type="ECO:0000313" key="18">
    <source>
        <dbReference type="Proteomes" id="UP000506160"/>
    </source>
</evidence>
<feature type="binding site" evidence="13">
    <location>
        <position position="147"/>
    </location>
    <ligand>
        <name>Zn(2+)</name>
        <dbReference type="ChEBI" id="CHEBI:29105"/>
        <label>1</label>
    </ligand>
</feature>
<dbReference type="GO" id="GO:0051082">
    <property type="term" value="F:unfolded protein binding"/>
    <property type="evidence" value="ECO:0007669"/>
    <property type="project" value="UniProtKB-UniRule"/>
</dbReference>
<feature type="binding site" evidence="13">
    <location>
        <position position="203"/>
    </location>
    <ligand>
        <name>Zn(2+)</name>
        <dbReference type="ChEBI" id="CHEBI:29105"/>
        <label>1</label>
    </ligand>
</feature>
<proteinExistence type="inferred from homology"/>
<evidence type="ECO:0000256" key="11">
    <source>
        <dbReference type="ARBA" id="ARBA00061004"/>
    </source>
</evidence>
<dbReference type="GO" id="GO:0042026">
    <property type="term" value="P:protein refolding"/>
    <property type="evidence" value="ECO:0007669"/>
    <property type="project" value="TreeGrafter"/>
</dbReference>
<dbReference type="PANTHER" id="PTHR43096">
    <property type="entry name" value="DNAJ HOMOLOG 1, MITOCHONDRIAL-RELATED"/>
    <property type="match status" value="1"/>
</dbReference>
<dbReference type="Gene3D" id="2.60.260.20">
    <property type="entry name" value="Urease metallochaperone UreE, N-terminal domain"/>
    <property type="match status" value="2"/>
</dbReference>
<keyword evidence="7 13" id="KW-0863">Zinc-finger</keyword>
<evidence type="ECO:0000256" key="2">
    <source>
        <dbReference type="ARBA" id="ARBA00011738"/>
    </source>
</evidence>
<dbReference type="GO" id="GO:0009408">
    <property type="term" value="P:response to heat"/>
    <property type="evidence" value="ECO:0007669"/>
    <property type="project" value="InterPro"/>
</dbReference>
<dbReference type="GO" id="GO:0006260">
    <property type="term" value="P:DNA replication"/>
    <property type="evidence" value="ECO:0007669"/>
    <property type="project" value="UniProtKB-KW"/>
</dbReference>
<dbReference type="GO" id="GO:0005524">
    <property type="term" value="F:ATP binding"/>
    <property type="evidence" value="ECO:0007669"/>
    <property type="project" value="InterPro"/>
</dbReference>
<accession>A0AB94IEG0</accession>
<evidence type="ECO:0000313" key="17">
    <source>
        <dbReference type="EMBL" id="TEA27852.1"/>
    </source>
</evidence>
<dbReference type="InterPro" id="IPR036869">
    <property type="entry name" value="J_dom_sf"/>
</dbReference>
<dbReference type="Proteomes" id="UP000506160">
    <property type="component" value="Unassembled WGS sequence"/>
</dbReference>
<evidence type="ECO:0000256" key="10">
    <source>
        <dbReference type="ARBA" id="ARBA00023186"/>
    </source>
</evidence>
<dbReference type="InterPro" id="IPR008971">
    <property type="entry name" value="HSP40/DnaJ_pept-bd"/>
</dbReference>
<evidence type="ECO:0000256" key="4">
    <source>
        <dbReference type="ARBA" id="ARBA00022705"/>
    </source>
</evidence>
<keyword evidence="18" id="KW-1185">Reference proteome</keyword>
<keyword evidence="3 13" id="KW-0963">Cytoplasm</keyword>
<dbReference type="Pfam" id="PF00684">
    <property type="entry name" value="DnaJ_CXXCXGXG"/>
    <property type="match status" value="1"/>
</dbReference>
<dbReference type="Gene3D" id="2.10.230.10">
    <property type="entry name" value="Heat shock protein DnaJ, cysteine-rich domain"/>
    <property type="match status" value="1"/>
</dbReference>
<evidence type="ECO:0000256" key="6">
    <source>
        <dbReference type="ARBA" id="ARBA00022737"/>
    </source>
</evidence>
<feature type="zinc finger region" description="CR-type" evidence="14">
    <location>
        <begin position="134"/>
        <end position="212"/>
    </location>
</feature>
<feature type="binding site" evidence="13">
    <location>
        <position position="189"/>
    </location>
    <ligand>
        <name>Zn(2+)</name>
        <dbReference type="ChEBI" id="CHEBI:29105"/>
        <label>2</label>
    </ligand>
</feature>
<gene>
    <name evidence="13 17" type="primary">dnaJ</name>
    <name evidence="17" type="ORF">O970_01725</name>
</gene>
<evidence type="ECO:0000256" key="1">
    <source>
        <dbReference type="ARBA" id="ARBA00004496"/>
    </source>
</evidence>
<dbReference type="GO" id="GO:0005737">
    <property type="term" value="C:cytoplasm"/>
    <property type="evidence" value="ECO:0007669"/>
    <property type="project" value="UniProtKB-SubCell"/>
</dbReference>
<organism evidence="17 18">
    <name type="scientific">Candidatus Schmidhempelia bombi str. Bimp</name>
    <dbReference type="NCBI Taxonomy" id="1387197"/>
    <lineage>
        <taxon>Bacteria</taxon>
        <taxon>Pseudomonadati</taxon>
        <taxon>Pseudomonadota</taxon>
        <taxon>Gammaproteobacteria</taxon>
        <taxon>Orbales</taxon>
        <taxon>Orbaceae</taxon>
        <taxon>Candidatus Schmidhempelia</taxon>
    </lineage>
</organism>
<dbReference type="NCBIfam" id="TIGR02349">
    <property type="entry name" value="DnaJ_bact"/>
    <property type="match status" value="1"/>
</dbReference>
<dbReference type="SMART" id="SM00271">
    <property type="entry name" value="DnaJ"/>
    <property type="match status" value="1"/>
</dbReference>
<evidence type="ECO:0000256" key="5">
    <source>
        <dbReference type="ARBA" id="ARBA00022723"/>
    </source>
</evidence>